<sequence>MRIPSPLRRFTNGQSEIEVDGNNVRKVLDQLFDAHPDIKNHLIEEDGNLRNFVNIFINGEDIRQKGGLEADVDDGSDVRIIPSIAGGLPDSKILTPKEFVRYSRHL</sequence>
<dbReference type="InterPro" id="IPR016155">
    <property type="entry name" value="Mopterin_synth/thiamin_S_b"/>
</dbReference>
<dbReference type="InterPro" id="IPR052045">
    <property type="entry name" value="Sulfur_Carrier/Prot_Modifier"/>
</dbReference>
<dbReference type="PANTHER" id="PTHR38031:SF1">
    <property type="entry name" value="SULFUR CARRIER PROTEIN CYSO"/>
    <property type="match status" value="1"/>
</dbReference>
<dbReference type="NCBIfam" id="TIGR01687">
    <property type="entry name" value="moaD_arch"/>
    <property type="match status" value="1"/>
</dbReference>
<dbReference type="InterPro" id="IPR003749">
    <property type="entry name" value="ThiS/MoaD-like"/>
</dbReference>
<dbReference type="Pfam" id="PF02597">
    <property type="entry name" value="ThiS"/>
    <property type="match status" value="1"/>
</dbReference>
<dbReference type="NCBIfam" id="NF041918">
    <property type="entry name" value="SAMP1"/>
    <property type="match status" value="1"/>
</dbReference>
<dbReference type="AlphaFoldDB" id="A0A383ELH0"/>
<dbReference type="InterPro" id="IPR010038">
    <property type="entry name" value="MoaD_arc-typ"/>
</dbReference>
<dbReference type="InterPro" id="IPR054834">
    <property type="entry name" value="SAMP1_3"/>
</dbReference>
<evidence type="ECO:0000313" key="1">
    <source>
        <dbReference type="EMBL" id="SVE57707.1"/>
    </source>
</evidence>
<dbReference type="Gene3D" id="3.10.20.30">
    <property type="match status" value="1"/>
</dbReference>
<proteinExistence type="predicted"/>
<protein>
    <recommendedName>
        <fullName evidence="2">MoaD/ThiS family protein</fullName>
    </recommendedName>
</protein>
<dbReference type="EMBL" id="UINC01226996">
    <property type="protein sequence ID" value="SVE57707.1"/>
    <property type="molecule type" value="Genomic_DNA"/>
</dbReference>
<gene>
    <name evidence="1" type="ORF">METZ01_LOCUS510561</name>
</gene>
<feature type="non-terminal residue" evidence="1">
    <location>
        <position position="106"/>
    </location>
</feature>
<name>A0A383ELH0_9ZZZZ</name>
<evidence type="ECO:0008006" key="2">
    <source>
        <dbReference type="Google" id="ProtNLM"/>
    </source>
</evidence>
<dbReference type="InterPro" id="IPR012675">
    <property type="entry name" value="Beta-grasp_dom_sf"/>
</dbReference>
<organism evidence="1">
    <name type="scientific">marine metagenome</name>
    <dbReference type="NCBI Taxonomy" id="408172"/>
    <lineage>
        <taxon>unclassified sequences</taxon>
        <taxon>metagenomes</taxon>
        <taxon>ecological metagenomes</taxon>
    </lineage>
</organism>
<reference evidence="1" key="1">
    <citation type="submission" date="2018-05" db="EMBL/GenBank/DDBJ databases">
        <authorList>
            <person name="Lanie J.A."/>
            <person name="Ng W.-L."/>
            <person name="Kazmierczak K.M."/>
            <person name="Andrzejewski T.M."/>
            <person name="Davidsen T.M."/>
            <person name="Wayne K.J."/>
            <person name="Tettelin H."/>
            <person name="Glass J.I."/>
            <person name="Rusch D."/>
            <person name="Podicherti R."/>
            <person name="Tsui H.-C.T."/>
            <person name="Winkler M.E."/>
        </authorList>
    </citation>
    <scope>NUCLEOTIDE SEQUENCE</scope>
</reference>
<dbReference type="PANTHER" id="PTHR38031">
    <property type="entry name" value="SULFUR CARRIER PROTEIN SLR0821-RELATED"/>
    <property type="match status" value="1"/>
</dbReference>
<dbReference type="SUPFAM" id="SSF54285">
    <property type="entry name" value="MoaD/ThiS"/>
    <property type="match status" value="1"/>
</dbReference>
<accession>A0A383ELH0</accession>